<dbReference type="GO" id="GO:0031048">
    <property type="term" value="P:regulatory ncRNA-mediated heterochromatin formation"/>
    <property type="evidence" value="ECO:0007669"/>
    <property type="project" value="TreeGrafter"/>
</dbReference>
<feature type="compositionally biased region" description="Basic and acidic residues" evidence="1">
    <location>
        <begin position="28"/>
        <end position="39"/>
    </location>
</feature>
<dbReference type="OrthoDB" id="21678at2759"/>
<dbReference type="PROSITE" id="PS51505">
    <property type="entry name" value="SCA7"/>
    <property type="match status" value="1"/>
</dbReference>
<feature type="compositionally biased region" description="Polar residues" evidence="1">
    <location>
        <begin position="243"/>
        <end position="254"/>
    </location>
</feature>
<keyword evidence="4" id="KW-1185">Reference proteome</keyword>
<proteinExistence type="predicted"/>
<dbReference type="InterPro" id="IPR013243">
    <property type="entry name" value="SCA7_dom"/>
</dbReference>
<dbReference type="PANTHER" id="PTHR47805:SF1">
    <property type="entry name" value="SAGA-ASSOCIATED FACTOR 73"/>
    <property type="match status" value="1"/>
</dbReference>
<feature type="domain" description="SCA7" evidence="2">
    <location>
        <begin position="286"/>
        <end position="353"/>
    </location>
</feature>
<evidence type="ECO:0000259" key="2">
    <source>
        <dbReference type="PROSITE" id="PS51505"/>
    </source>
</evidence>
<feature type="compositionally biased region" description="Basic and acidic residues" evidence="1">
    <location>
        <begin position="286"/>
        <end position="296"/>
    </location>
</feature>
<dbReference type="GO" id="GO:0000124">
    <property type="term" value="C:SAGA complex"/>
    <property type="evidence" value="ECO:0007669"/>
    <property type="project" value="InterPro"/>
</dbReference>
<evidence type="ECO:0000313" key="4">
    <source>
        <dbReference type="Proteomes" id="UP000654370"/>
    </source>
</evidence>
<feature type="region of interest" description="Disordered" evidence="1">
    <location>
        <begin position="1"/>
        <end position="39"/>
    </location>
</feature>
<evidence type="ECO:0000313" key="3">
    <source>
        <dbReference type="EMBL" id="KAG2181227.1"/>
    </source>
</evidence>
<gene>
    <name evidence="3" type="ORF">INT43_008810</name>
</gene>
<dbReference type="InterPro" id="IPR037804">
    <property type="entry name" value="SGF73"/>
</dbReference>
<organism evidence="3 4">
    <name type="scientific">Mortierella isabellina</name>
    <name type="common">Filamentous fungus</name>
    <name type="synonym">Umbelopsis isabellina</name>
    <dbReference type="NCBI Taxonomy" id="91625"/>
    <lineage>
        <taxon>Eukaryota</taxon>
        <taxon>Fungi</taxon>
        <taxon>Fungi incertae sedis</taxon>
        <taxon>Mucoromycota</taxon>
        <taxon>Mucoromycotina</taxon>
        <taxon>Umbelopsidomycetes</taxon>
        <taxon>Umbelopsidales</taxon>
        <taxon>Umbelopsidaceae</taxon>
        <taxon>Umbelopsis</taxon>
    </lineage>
</organism>
<dbReference type="GO" id="GO:1904802">
    <property type="term" value="P:RITS complex assembly"/>
    <property type="evidence" value="ECO:0007669"/>
    <property type="project" value="TreeGrafter"/>
</dbReference>
<comment type="caution">
    <text evidence="3">The sequence shown here is derived from an EMBL/GenBank/DDBJ whole genome shotgun (WGS) entry which is preliminary data.</text>
</comment>
<feature type="region of interest" description="Disordered" evidence="1">
    <location>
        <begin position="197"/>
        <end position="296"/>
    </location>
</feature>
<evidence type="ECO:0000256" key="1">
    <source>
        <dbReference type="SAM" id="MobiDB-lite"/>
    </source>
</evidence>
<feature type="region of interest" description="Disordered" evidence="1">
    <location>
        <begin position="125"/>
        <end position="147"/>
    </location>
</feature>
<dbReference type="Proteomes" id="UP000654370">
    <property type="component" value="Unassembled WGS sequence"/>
</dbReference>
<dbReference type="Gene3D" id="6.10.140.1270">
    <property type="match status" value="1"/>
</dbReference>
<dbReference type="GO" id="GO:0006357">
    <property type="term" value="P:regulation of transcription by RNA polymerase II"/>
    <property type="evidence" value="ECO:0007669"/>
    <property type="project" value="TreeGrafter"/>
</dbReference>
<feature type="region of interest" description="Disordered" evidence="1">
    <location>
        <begin position="480"/>
        <end position="500"/>
    </location>
</feature>
<dbReference type="Pfam" id="PF08313">
    <property type="entry name" value="SCA7"/>
    <property type="match status" value="1"/>
</dbReference>
<dbReference type="PANTHER" id="PTHR47805">
    <property type="entry name" value="SAGA-ASSOCIATED FACTOR 73"/>
    <property type="match status" value="1"/>
</dbReference>
<protein>
    <recommendedName>
        <fullName evidence="2">SCA7 domain-containing protein</fullName>
    </recommendedName>
</protein>
<sequence length="500" mass="54625">MPLTAHIANRKPSIDGFSDKQQSVLKQKKGDIEKLETGKDKHAQGTIMKVASGHIKNLVEPVIASNPSWSGHVTPSTLQLFQDDSSWNLILKKEKNKMFEKDNIPSYNSSNPSLLDSFQSSLSFSSSEDENEVPKSPVSSTLKASDMKTYGSRPIEEDVIVLQCKVCSKPILASNFAYHKENCNRLEQEALMAESASKDLKLSPNSDDESVKSSTPLYKKSKKKRNNDDLDRGHLGKKGRKGSITSIASQTSEEGTPVLPRKQLPNSSDKPDKKKKKEKQAKVKATPKEKPPLDLDKQCGVIQGPNNQPCARSLTCKSHSMGAKRAVVGRSQPYDVLLAAYQKKSIGRPQNSSGSPLMQKATLSTNKLRIPKKALIAAPSATPAPEVEAIDSDEEVETIMEAIRSSCPSPLAETPRPFMNRRNRCVRLRDLLIDAISPKSSLTDNTQSTQIRTAANAGIGQLSGYPLQNKVAGFNGANGMKLPDSTFRLPDGSPPKLTLR</sequence>
<dbReference type="AlphaFoldDB" id="A0A8H7PVS0"/>
<accession>A0A8H7PVS0</accession>
<reference evidence="3" key="1">
    <citation type="submission" date="2020-12" db="EMBL/GenBank/DDBJ databases">
        <title>Metabolic potential, ecology and presence of endohyphal bacteria is reflected in genomic diversity of Mucoromycotina.</title>
        <authorList>
            <person name="Muszewska A."/>
            <person name="Okrasinska A."/>
            <person name="Steczkiewicz K."/>
            <person name="Drgas O."/>
            <person name="Orlowska M."/>
            <person name="Perlinska-Lenart U."/>
            <person name="Aleksandrzak-Piekarczyk T."/>
            <person name="Szatraj K."/>
            <person name="Zielenkiewicz U."/>
            <person name="Pilsyk S."/>
            <person name="Malc E."/>
            <person name="Mieczkowski P."/>
            <person name="Kruszewska J.S."/>
            <person name="Biernat P."/>
            <person name="Pawlowska J."/>
        </authorList>
    </citation>
    <scope>NUCLEOTIDE SEQUENCE</scope>
    <source>
        <strain evidence="3">WA0000067209</strain>
    </source>
</reference>
<dbReference type="EMBL" id="JAEPQZ010000005">
    <property type="protein sequence ID" value="KAG2181227.1"/>
    <property type="molecule type" value="Genomic_DNA"/>
</dbReference>
<name>A0A8H7PVS0_MORIS</name>